<dbReference type="EMBL" id="JARJCW010000024">
    <property type="protein sequence ID" value="KAJ7212053.1"/>
    <property type="molecule type" value="Genomic_DNA"/>
</dbReference>
<dbReference type="AlphaFoldDB" id="A0AAD6VJN9"/>
<evidence type="ECO:0000313" key="1">
    <source>
        <dbReference type="EMBL" id="KAJ7212053.1"/>
    </source>
</evidence>
<comment type="caution">
    <text evidence="1">The sequence shown here is derived from an EMBL/GenBank/DDBJ whole genome shotgun (WGS) entry which is preliminary data.</text>
</comment>
<dbReference type="Proteomes" id="UP001219525">
    <property type="component" value="Unassembled WGS sequence"/>
</dbReference>
<protein>
    <submittedName>
        <fullName evidence="1">Uncharacterized protein</fullName>
    </submittedName>
</protein>
<gene>
    <name evidence="1" type="ORF">GGX14DRAFT_621495</name>
</gene>
<organism evidence="1 2">
    <name type="scientific">Mycena pura</name>
    <dbReference type="NCBI Taxonomy" id="153505"/>
    <lineage>
        <taxon>Eukaryota</taxon>
        <taxon>Fungi</taxon>
        <taxon>Dikarya</taxon>
        <taxon>Basidiomycota</taxon>
        <taxon>Agaricomycotina</taxon>
        <taxon>Agaricomycetes</taxon>
        <taxon>Agaricomycetidae</taxon>
        <taxon>Agaricales</taxon>
        <taxon>Marasmiineae</taxon>
        <taxon>Mycenaceae</taxon>
        <taxon>Mycena</taxon>
    </lineage>
</organism>
<proteinExistence type="predicted"/>
<evidence type="ECO:0000313" key="2">
    <source>
        <dbReference type="Proteomes" id="UP001219525"/>
    </source>
</evidence>
<sequence length="192" mass="21415">MCGLVVSSMVKLQEEMKARVGPWLECLASSVQSLLTVCPDGIVIHEQSHGHALDRWTDELWVLALRRNGRGLGRFPCHDDPQLLGLRDGRVGFQGIRNYLYSLNDTINPSTYKTLDRSGYFGVHRRGVGGDAVGSGAEPHRQARLHGQPVPPTPFSNWVLEGDFNLGQEAPRAEVWELAHCPARAELRRVER</sequence>
<name>A0AAD6VJN9_9AGAR</name>
<reference evidence="1" key="1">
    <citation type="submission" date="2023-03" db="EMBL/GenBank/DDBJ databases">
        <title>Massive genome expansion in bonnet fungi (Mycena s.s.) driven by repeated elements and novel gene families across ecological guilds.</title>
        <authorList>
            <consortium name="Lawrence Berkeley National Laboratory"/>
            <person name="Harder C.B."/>
            <person name="Miyauchi S."/>
            <person name="Viragh M."/>
            <person name="Kuo A."/>
            <person name="Thoen E."/>
            <person name="Andreopoulos B."/>
            <person name="Lu D."/>
            <person name="Skrede I."/>
            <person name="Drula E."/>
            <person name="Henrissat B."/>
            <person name="Morin E."/>
            <person name="Kohler A."/>
            <person name="Barry K."/>
            <person name="LaButti K."/>
            <person name="Morin E."/>
            <person name="Salamov A."/>
            <person name="Lipzen A."/>
            <person name="Mereny Z."/>
            <person name="Hegedus B."/>
            <person name="Baldrian P."/>
            <person name="Stursova M."/>
            <person name="Weitz H."/>
            <person name="Taylor A."/>
            <person name="Grigoriev I.V."/>
            <person name="Nagy L.G."/>
            <person name="Martin F."/>
            <person name="Kauserud H."/>
        </authorList>
    </citation>
    <scope>NUCLEOTIDE SEQUENCE</scope>
    <source>
        <strain evidence="1">9144</strain>
    </source>
</reference>
<accession>A0AAD6VJN9</accession>
<keyword evidence="2" id="KW-1185">Reference proteome</keyword>